<organism evidence="2">
    <name type="scientific">Zea mays</name>
    <name type="common">Maize</name>
    <dbReference type="NCBI Taxonomy" id="4577"/>
    <lineage>
        <taxon>Eukaryota</taxon>
        <taxon>Viridiplantae</taxon>
        <taxon>Streptophyta</taxon>
        <taxon>Embryophyta</taxon>
        <taxon>Tracheophyta</taxon>
        <taxon>Spermatophyta</taxon>
        <taxon>Magnoliopsida</taxon>
        <taxon>Liliopsida</taxon>
        <taxon>Poales</taxon>
        <taxon>Poaceae</taxon>
        <taxon>PACMAD clade</taxon>
        <taxon>Panicoideae</taxon>
        <taxon>Andropogonodae</taxon>
        <taxon>Andropogoneae</taxon>
        <taxon>Tripsacinae</taxon>
        <taxon>Zea</taxon>
    </lineage>
</organism>
<evidence type="ECO:0000256" key="1">
    <source>
        <dbReference type="SAM" id="MobiDB-lite"/>
    </source>
</evidence>
<dbReference type="EMBL" id="BT087062">
    <property type="protein sequence ID" value="ACR37415.1"/>
    <property type="molecule type" value="mRNA"/>
</dbReference>
<feature type="region of interest" description="Disordered" evidence="1">
    <location>
        <begin position="1"/>
        <end position="40"/>
    </location>
</feature>
<dbReference type="GeneID" id="103636439"/>
<dbReference type="EMBL" id="BT086919">
    <property type="protein sequence ID" value="ACR37272.1"/>
    <property type="molecule type" value="mRNA"/>
</dbReference>
<dbReference type="KEGG" id="zma:103636439"/>
<feature type="compositionally biased region" description="Basic residues" evidence="1">
    <location>
        <begin position="15"/>
        <end position="34"/>
    </location>
</feature>
<sequence length="40" mass="4723">MSRRSPPMTRERGPARSRRRATSWRTCPTRRRRCSTSSST</sequence>
<protein>
    <submittedName>
        <fullName evidence="2">Uncharacterized protein</fullName>
    </submittedName>
</protein>
<dbReference type="OrthoDB" id="75724at2759"/>
<reference evidence="2" key="1">
    <citation type="journal article" date="2009" name="PLoS Genet.">
        <title>Sequencing, mapping, and analysis of 27,455 maize full-length cDNAs.</title>
        <authorList>
            <person name="Soderlund C."/>
            <person name="Descour A."/>
            <person name="Kudrna D."/>
            <person name="Bomhoff M."/>
            <person name="Boyd L."/>
            <person name="Currie J."/>
            <person name="Angelova A."/>
            <person name="Collura K."/>
            <person name="Wissotski M."/>
            <person name="Ashley E."/>
            <person name="Morrow D."/>
            <person name="Fernandes J."/>
            <person name="Walbot V."/>
            <person name="Yu Y."/>
        </authorList>
    </citation>
    <scope>NUCLEOTIDE SEQUENCE</scope>
    <source>
        <strain evidence="2">B73</strain>
    </source>
</reference>
<dbReference type="AlphaFoldDB" id="C4J7X2"/>
<accession>C4J7X2</accession>
<dbReference type="RefSeq" id="NP_001333823.1">
    <property type="nucleotide sequence ID" value="NM_001346894.1"/>
</dbReference>
<proteinExistence type="evidence at transcript level"/>
<name>C4J7X2_MAIZE</name>
<evidence type="ECO:0000313" key="2">
    <source>
        <dbReference type="EMBL" id="ACR37272.1"/>
    </source>
</evidence>